<dbReference type="PANTHER" id="PTHR34293:SF1">
    <property type="entry name" value="HTH-TYPE TRANSCRIPTIONAL REGULATOR TRMBL2"/>
    <property type="match status" value="1"/>
</dbReference>
<dbReference type="SUPFAM" id="SSF46785">
    <property type="entry name" value="Winged helix' DNA-binding domain"/>
    <property type="match status" value="1"/>
</dbReference>
<gene>
    <name evidence="2" type="ORF">J4415_02555</name>
</gene>
<accession>A0A8T4KTQ4</accession>
<dbReference type="AlphaFoldDB" id="A0A8T4KTQ4"/>
<reference evidence="2" key="2">
    <citation type="submission" date="2021-05" db="EMBL/GenBank/DDBJ databases">
        <title>Protein family content uncovers lineage relationships and bacterial pathway maintenance mechanisms in DPANN archaea.</title>
        <authorList>
            <person name="Castelle C.J."/>
            <person name="Meheust R."/>
            <person name="Jaffe A.L."/>
            <person name="Seitz K."/>
            <person name="Gong X."/>
            <person name="Baker B.J."/>
            <person name="Banfield J.F."/>
        </authorList>
    </citation>
    <scope>NUCLEOTIDE SEQUENCE</scope>
    <source>
        <strain evidence="2">RIFCSPHIGHO2_01_FULL_AR10_44_11</strain>
    </source>
</reference>
<proteinExistence type="predicted"/>
<dbReference type="Pfam" id="PF01978">
    <property type="entry name" value="TrmB"/>
    <property type="match status" value="1"/>
</dbReference>
<dbReference type="InterPro" id="IPR002831">
    <property type="entry name" value="Tscrpt_reg_TrmB_N"/>
</dbReference>
<reference evidence="2" key="1">
    <citation type="submission" date="2021-03" db="EMBL/GenBank/DDBJ databases">
        <authorList>
            <person name="Jaffe A."/>
        </authorList>
    </citation>
    <scope>NUCLEOTIDE SEQUENCE</scope>
    <source>
        <strain evidence="2">RIFCSPHIGHO2_01_FULL_AR10_44_11</strain>
    </source>
</reference>
<dbReference type="Gene3D" id="3.30.870.10">
    <property type="entry name" value="Endonuclease Chain A"/>
    <property type="match status" value="1"/>
</dbReference>
<dbReference type="EMBL" id="JAGVWD010000039">
    <property type="protein sequence ID" value="MBS3057487.1"/>
    <property type="molecule type" value="Genomic_DNA"/>
</dbReference>
<dbReference type="Gene3D" id="1.10.10.10">
    <property type="entry name" value="Winged helix-like DNA-binding domain superfamily/Winged helix DNA-binding domain"/>
    <property type="match status" value="1"/>
</dbReference>
<protein>
    <submittedName>
        <fullName evidence="2">TrmB family transcriptional regulator</fullName>
    </submittedName>
</protein>
<dbReference type="InterPro" id="IPR036390">
    <property type="entry name" value="WH_DNA-bd_sf"/>
</dbReference>
<organism evidence="2 3">
    <name type="scientific">Candidatus Iainarchaeum sp</name>
    <dbReference type="NCBI Taxonomy" id="3101447"/>
    <lineage>
        <taxon>Archaea</taxon>
        <taxon>Candidatus Iainarchaeota</taxon>
        <taxon>Candidatus Iainarchaeia</taxon>
        <taxon>Candidatus Iainarchaeales</taxon>
        <taxon>Candidatus Iainarchaeaceae</taxon>
        <taxon>Candidatus Iainarchaeum</taxon>
    </lineage>
</organism>
<sequence length="253" mass="28634">MDLEAVNGFLQRLGLTEYEARTLSSLFRLREAEAPEISRSAQVPKTRVYDVLERLMKRKLVIETYGRPKKYRVLESEAVFKELLNGKKNEISDLEREAGAIRSVISDSGAIAKSEGERVMKVKDRNDFIKILSQELGSAKSDVIAFTNFSKHHYPEFADAIKKASSKKVKVRVLAKLPNEVAHLSKEFAKSGVSHRDAEHGMHAYVVDGKKVILAISDFTEEKPEYHFTIWPNNKGMASALSGYFEEVWKKGK</sequence>
<feature type="domain" description="Transcription regulator TrmB N-terminal" evidence="1">
    <location>
        <begin position="10"/>
        <end position="75"/>
    </location>
</feature>
<evidence type="ECO:0000313" key="2">
    <source>
        <dbReference type="EMBL" id="MBS3057487.1"/>
    </source>
</evidence>
<dbReference type="SUPFAM" id="SSF56024">
    <property type="entry name" value="Phospholipase D/nuclease"/>
    <property type="match status" value="1"/>
</dbReference>
<dbReference type="Proteomes" id="UP000677687">
    <property type="component" value="Unassembled WGS sequence"/>
</dbReference>
<name>A0A8T4KTQ4_9ARCH</name>
<dbReference type="InterPro" id="IPR051797">
    <property type="entry name" value="TrmB-like"/>
</dbReference>
<dbReference type="InterPro" id="IPR036388">
    <property type="entry name" value="WH-like_DNA-bd_sf"/>
</dbReference>
<dbReference type="PANTHER" id="PTHR34293">
    <property type="entry name" value="HTH-TYPE TRANSCRIPTIONAL REGULATOR TRMBL2"/>
    <property type="match status" value="1"/>
</dbReference>
<comment type="caution">
    <text evidence="2">The sequence shown here is derived from an EMBL/GenBank/DDBJ whole genome shotgun (WGS) entry which is preliminary data.</text>
</comment>
<evidence type="ECO:0000259" key="1">
    <source>
        <dbReference type="Pfam" id="PF01978"/>
    </source>
</evidence>
<evidence type="ECO:0000313" key="3">
    <source>
        <dbReference type="Proteomes" id="UP000677687"/>
    </source>
</evidence>